<dbReference type="WBParaSite" id="PgR138_g014_t01">
    <property type="protein sequence ID" value="PgR138_g014_t01"/>
    <property type="gene ID" value="PgR138_g014"/>
</dbReference>
<accession>A0A915CEX8</accession>
<name>A0A915CEX8_PARUN</name>
<sequence length="49" mass="5693">RKKARAMRINLDNSSVSHCNITGKISSQRLFTLSIHSVHFDNDESCRYR</sequence>
<organism evidence="1 2">
    <name type="scientific">Parascaris univalens</name>
    <name type="common">Nematode worm</name>
    <dbReference type="NCBI Taxonomy" id="6257"/>
    <lineage>
        <taxon>Eukaryota</taxon>
        <taxon>Metazoa</taxon>
        <taxon>Ecdysozoa</taxon>
        <taxon>Nematoda</taxon>
        <taxon>Chromadorea</taxon>
        <taxon>Rhabditida</taxon>
        <taxon>Spirurina</taxon>
        <taxon>Ascaridomorpha</taxon>
        <taxon>Ascaridoidea</taxon>
        <taxon>Ascarididae</taxon>
        <taxon>Parascaris</taxon>
    </lineage>
</organism>
<evidence type="ECO:0000313" key="2">
    <source>
        <dbReference type="WBParaSite" id="PgR138_g014_t01"/>
    </source>
</evidence>
<dbReference type="Proteomes" id="UP000887569">
    <property type="component" value="Unplaced"/>
</dbReference>
<protein>
    <submittedName>
        <fullName evidence="2">Dipeptidyl peptidase family member 1</fullName>
    </submittedName>
</protein>
<proteinExistence type="predicted"/>
<reference evidence="2" key="1">
    <citation type="submission" date="2022-11" db="UniProtKB">
        <authorList>
            <consortium name="WormBaseParasite"/>
        </authorList>
    </citation>
    <scope>IDENTIFICATION</scope>
</reference>
<keyword evidence="1" id="KW-1185">Reference proteome</keyword>
<evidence type="ECO:0000313" key="1">
    <source>
        <dbReference type="Proteomes" id="UP000887569"/>
    </source>
</evidence>
<dbReference type="AlphaFoldDB" id="A0A915CEX8"/>